<protein>
    <submittedName>
        <fullName evidence="8">MFS transporter</fullName>
    </submittedName>
</protein>
<evidence type="ECO:0000256" key="4">
    <source>
        <dbReference type="ARBA" id="ARBA00022989"/>
    </source>
</evidence>
<evidence type="ECO:0000259" key="7">
    <source>
        <dbReference type="PROSITE" id="PS50850"/>
    </source>
</evidence>
<dbReference type="InterPro" id="IPR036259">
    <property type="entry name" value="MFS_trans_sf"/>
</dbReference>
<comment type="subcellular location">
    <subcellularLocation>
        <location evidence="1">Membrane</location>
        <topology evidence="1">Multi-pass membrane protein</topology>
    </subcellularLocation>
</comment>
<name>A0ABM8AR84_9BACT</name>
<dbReference type="Gene3D" id="1.20.1720.10">
    <property type="entry name" value="Multidrug resistance protein D"/>
    <property type="match status" value="1"/>
</dbReference>
<keyword evidence="9" id="KW-1185">Reference proteome</keyword>
<dbReference type="PANTHER" id="PTHR42718">
    <property type="entry name" value="MAJOR FACILITATOR SUPERFAMILY MULTIDRUG TRANSPORTER MFSC"/>
    <property type="match status" value="1"/>
</dbReference>
<feature type="transmembrane region" description="Helical" evidence="6">
    <location>
        <begin position="221"/>
        <end position="239"/>
    </location>
</feature>
<dbReference type="EMBL" id="AP026708">
    <property type="protein sequence ID" value="BDQ33927.1"/>
    <property type="molecule type" value="Genomic_DNA"/>
</dbReference>
<evidence type="ECO:0000256" key="5">
    <source>
        <dbReference type="ARBA" id="ARBA00023136"/>
    </source>
</evidence>
<dbReference type="CDD" id="cd17321">
    <property type="entry name" value="MFS_MMR_MDR_like"/>
    <property type="match status" value="1"/>
</dbReference>
<accession>A0ABM8AR84</accession>
<evidence type="ECO:0000256" key="6">
    <source>
        <dbReference type="SAM" id="Phobius"/>
    </source>
</evidence>
<dbReference type="Pfam" id="PF07690">
    <property type="entry name" value="MFS_1"/>
    <property type="match status" value="1"/>
</dbReference>
<feature type="transmembrane region" description="Helical" evidence="6">
    <location>
        <begin position="433"/>
        <end position="451"/>
    </location>
</feature>
<keyword evidence="3 6" id="KW-0812">Transmembrane</keyword>
<feature type="transmembrane region" description="Helical" evidence="6">
    <location>
        <begin position="134"/>
        <end position="156"/>
    </location>
</feature>
<reference evidence="8" key="1">
    <citation type="submission" date="2022-08" db="EMBL/GenBank/DDBJ databases">
        <title>Genome Sequence of the sulphate-reducing bacterium, Pseudodesulfovibrio portus JCM14722.</title>
        <authorList>
            <person name="Kondo R."/>
            <person name="Kataoka T."/>
        </authorList>
    </citation>
    <scope>NUCLEOTIDE SEQUENCE</scope>
    <source>
        <strain evidence="8">JCM 14722</strain>
    </source>
</reference>
<keyword evidence="2" id="KW-0813">Transport</keyword>
<feature type="transmembrane region" description="Helical" evidence="6">
    <location>
        <begin position="193"/>
        <end position="215"/>
    </location>
</feature>
<feature type="domain" description="Major facilitator superfamily (MFS) profile" evidence="7">
    <location>
        <begin position="10"/>
        <end position="453"/>
    </location>
</feature>
<evidence type="ECO:0000256" key="3">
    <source>
        <dbReference type="ARBA" id="ARBA00022692"/>
    </source>
</evidence>
<dbReference type="SUPFAM" id="SSF103473">
    <property type="entry name" value="MFS general substrate transporter"/>
    <property type="match status" value="1"/>
</dbReference>
<dbReference type="Proteomes" id="UP001061361">
    <property type="component" value="Chromosome"/>
</dbReference>
<evidence type="ECO:0000256" key="2">
    <source>
        <dbReference type="ARBA" id="ARBA00022448"/>
    </source>
</evidence>
<keyword evidence="5 6" id="KW-0472">Membrane</keyword>
<feature type="transmembrane region" description="Helical" evidence="6">
    <location>
        <begin position="75"/>
        <end position="93"/>
    </location>
</feature>
<evidence type="ECO:0000313" key="9">
    <source>
        <dbReference type="Proteomes" id="UP001061361"/>
    </source>
</evidence>
<gene>
    <name evidence="8" type="ORF">JCM14722_14690</name>
</gene>
<keyword evidence="4 6" id="KW-1133">Transmembrane helix</keyword>
<feature type="transmembrane region" description="Helical" evidence="6">
    <location>
        <begin position="43"/>
        <end position="63"/>
    </location>
</feature>
<feature type="transmembrane region" description="Helical" evidence="6">
    <location>
        <begin position="99"/>
        <end position="122"/>
    </location>
</feature>
<feature type="transmembrane region" description="Helical" evidence="6">
    <location>
        <begin position="162"/>
        <end position="181"/>
    </location>
</feature>
<feature type="transmembrane region" description="Helical" evidence="6">
    <location>
        <begin position="349"/>
        <end position="367"/>
    </location>
</feature>
<organism evidence="8 9">
    <name type="scientific">Pseudodesulfovibrio portus</name>
    <dbReference type="NCBI Taxonomy" id="231439"/>
    <lineage>
        <taxon>Bacteria</taxon>
        <taxon>Pseudomonadati</taxon>
        <taxon>Thermodesulfobacteriota</taxon>
        <taxon>Desulfovibrionia</taxon>
        <taxon>Desulfovibrionales</taxon>
        <taxon>Desulfovibrionaceae</taxon>
    </lineage>
</organism>
<dbReference type="Gene3D" id="1.20.1250.20">
    <property type="entry name" value="MFS general substrate transporter like domains"/>
    <property type="match status" value="1"/>
</dbReference>
<evidence type="ECO:0000256" key="1">
    <source>
        <dbReference type="ARBA" id="ARBA00004141"/>
    </source>
</evidence>
<dbReference type="InterPro" id="IPR020846">
    <property type="entry name" value="MFS_dom"/>
</dbReference>
<dbReference type="RefSeq" id="WP_264983978.1">
    <property type="nucleotide sequence ID" value="NZ_AP026708.1"/>
</dbReference>
<dbReference type="PROSITE" id="PS50850">
    <property type="entry name" value="MFS"/>
    <property type="match status" value="1"/>
</dbReference>
<feature type="transmembrane region" description="Helical" evidence="6">
    <location>
        <begin position="267"/>
        <end position="287"/>
    </location>
</feature>
<dbReference type="PANTHER" id="PTHR42718:SF9">
    <property type="entry name" value="MAJOR FACILITATOR SUPERFAMILY MULTIDRUG TRANSPORTER MFSC"/>
    <property type="match status" value="1"/>
</dbReference>
<feature type="transmembrane region" description="Helical" evidence="6">
    <location>
        <begin position="395"/>
        <end position="413"/>
    </location>
</feature>
<evidence type="ECO:0000313" key="8">
    <source>
        <dbReference type="EMBL" id="BDQ33927.1"/>
    </source>
</evidence>
<proteinExistence type="predicted"/>
<dbReference type="InterPro" id="IPR011701">
    <property type="entry name" value="MFS"/>
</dbReference>
<sequence>MNTPSRRRGVLFAVAATQFAAPFMISSVGIVLPAIGRDFQASGVALSMVESVFLGVNAMFLLAFGRASDLMGRNWIFTLGLIIFCLSTVALGFSPTIHAMIAIRALQALGGAMQVSTGLAILMDVYPSEERGRVLGISLACIYLGLSTGPFMGGYLADILGWRWLFFLCVVPCLAALVQAFRALKWDFRRLEVPFDYAGALASMVCIGLLLSGGANMDTDYGFPLLGGSLAALAVFLRIESRRENPLLDLGLFKGNVDFSFGNLLQFLNYSATFGLTFLMSLFLQLGHGMTPLHAGTILVVQPLVQSVLSPLCGRLADRYPPEPLVTAGMLLSMAGLGWASTFDAATSMASVIVMLAVMGVGIALFVSPNMKTIMGSVPPKSYGVATAITGQMRIIGMTFSMVAISMVISVIIGDRVLDTDVFDLFNRVVKVVLGGGCVVGALGMLLSLAASRRKRRAARKSVEP</sequence>